<name>A0A644TLH5_9ZZZZ</name>
<dbReference type="InterPro" id="IPR029464">
    <property type="entry name" value="HSDR_N"/>
</dbReference>
<evidence type="ECO:0000259" key="2">
    <source>
        <dbReference type="Pfam" id="PF13588"/>
    </source>
</evidence>
<comment type="caution">
    <text evidence="3">The sequence shown here is derived from an EMBL/GenBank/DDBJ whole genome shotgun (WGS) entry which is preliminary data.</text>
</comment>
<protein>
    <recommendedName>
        <fullName evidence="2">Type I restriction enzyme R protein N-terminal domain-containing protein</fullName>
    </recommendedName>
</protein>
<sequence length="265" mass="30345">MASIPSKVMNRFKSKIPYIQKIVEQAKSRDINEADTVVIVTDILVEVFGYDKYIDVTREYAIKNTYCDLAVKVEDKPKFLIEVKAIGLNLVDRHFQQALDYASNNGTDWIVLTNAIYWKIYKVRFEKPIKADLVCEFSILDVKLKNKTDIDKLYVLCKEGLKKNAFEDFTLHSQIVNKSLIGAVVLSDAITEAIKRELRKVNLSVKVESSEILTILKNDIVKREIIDSPETNEANDKYLKSIKKSQKTKAKVIERPESPEVSEPQ</sequence>
<accession>A0A644TLH5</accession>
<gene>
    <name evidence="3" type="ORF">SDC9_13528</name>
</gene>
<evidence type="ECO:0000313" key="3">
    <source>
        <dbReference type="EMBL" id="MPL67825.1"/>
    </source>
</evidence>
<evidence type="ECO:0000256" key="1">
    <source>
        <dbReference type="SAM" id="MobiDB-lite"/>
    </source>
</evidence>
<dbReference type="Pfam" id="PF13588">
    <property type="entry name" value="HSDR_N_2"/>
    <property type="match status" value="1"/>
</dbReference>
<feature type="domain" description="Type I restriction enzyme R protein N-terminal" evidence="2">
    <location>
        <begin position="43"/>
        <end position="126"/>
    </location>
</feature>
<reference evidence="3" key="1">
    <citation type="submission" date="2019-08" db="EMBL/GenBank/DDBJ databases">
        <authorList>
            <person name="Kucharzyk K."/>
            <person name="Murdoch R.W."/>
            <person name="Higgins S."/>
            <person name="Loffler F."/>
        </authorList>
    </citation>
    <scope>NUCLEOTIDE SEQUENCE</scope>
</reference>
<dbReference type="AlphaFoldDB" id="A0A644TLH5"/>
<proteinExistence type="predicted"/>
<organism evidence="3">
    <name type="scientific">bioreactor metagenome</name>
    <dbReference type="NCBI Taxonomy" id="1076179"/>
    <lineage>
        <taxon>unclassified sequences</taxon>
        <taxon>metagenomes</taxon>
        <taxon>ecological metagenomes</taxon>
    </lineage>
</organism>
<dbReference type="EMBL" id="VSSQ01000038">
    <property type="protein sequence ID" value="MPL67825.1"/>
    <property type="molecule type" value="Genomic_DNA"/>
</dbReference>
<feature type="region of interest" description="Disordered" evidence="1">
    <location>
        <begin position="244"/>
        <end position="265"/>
    </location>
</feature>